<keyword evidence="1" id="KW-1133">Transmembrane helix</keyword>
<feature type="transmembrane region" description="Helical" evidence="1">
    <location>
        <begin position="161"/>
        <end position="181"/>
    </location>
</feature>
<keyword evidence="1" id="KW-0472">Membrane</keyword>
<protein>
    <recommendedName>
        <fullName evidence="4">Tryptophan-rich sensory protein</fullName>
    </recommendedName>
</protein>
<evidence type="ECO:0000313" key="2">
    <source>
        <dbReference type="EMBL" id="UUX57505.1"/>
    </source>
</evidence>
<dbReference type="RefSeq" id="WP_060701740.1">
    <property type="nucleotide sequence ID" value="NZ_CP012750.1"/>
</dbReference>
<evidence type="ECO:0008006" key="4">
    <source>
        <dbReference type="Google" id="ProtNLM"/>
    </source>
</evidence>
<gene>
    <name evidence="2" type="ORF">NUH22_09160</name>
</gene>
<feature type="transmembrane region" description="Helical" evidence="1">
    <location>
        <begin position="70"/>
        <end position="86"/>
    </location>
</feature>
<organism evidence="2 3">
    <name type="scientific">Glutamicibacter halophytocola</name>
    <dbReference type="NCBI Taxonomy" id="1933880"/>
    <lineage>
        <taxon>Bacteria</taxon>
        <taxon>Bacillati</taxon>
        <taxon>Actinomycetota</taxon>
        <taxon>Actinomycetes</taxon>
        <taxon>Micrococcales</taxon>
        <taxon>Micrococcaceae</taxon>
        <taxon>Glutamicibacter</taxon>
    </lineage>
</organism>
<name>A0AA95BNT5_9MICC</name>
<proteinExistence type="predicted"/>
<feature type="transmembrane region" description="Helical" evidence="1">
    <location>
        <begin position="41"/>
        <end position="58"/>
    </location>
</feature>
<feature type="transmembrane region" description="Helical" evidence="1">
    <location>
        <begin position="216"/>
        <end position="235"/>
    </location>
</feature>
<evidence type="ECO:0000256" key="1">
    <source>
        <dbReference type="SAM" id="Phobius"/>
    </source>
</evidence>
<feature type="transmembrane region" description="Helical" evidence="1">
    <location>
        <begin position="188"/>
        <end position="204"/>
    </location>
</feature>
<dbReference type="EMBL" id="CP102487">
    <property type="protein sequence ID" value="UUX57505.1"/>
    <property type="molecule type" value="Genomic_DNA"/>
</dbReference>
<reference evidence="2" key="1">
    <citation type="journal article" date="2022" name="Pest Manag. Sci.">
        <title>Glutamicibacter halophytocola-mediated host fitness of potato tuber moth on Solanaceae crops.</title>
        <authorList>
            <person name="Wang W."/>
            <person name="Xiao G."/>
            <person name="Du G."/>
            <person name="Chang L."/>
            <person name="Yang Y."/>
            <person name="Ye J."/>
            <person name="Chen B."/>
        </authorList>
    </citation>
    <scope>NUCLEOTIDE SEQUENCE</scope>
    <source>
        <strain evidence="2">S2</strain>
    </source>
</reference>
<feature type="transmembrane region" description="Helical" evidence="1">
    <location>
        <begin position="126"/>
        <end position="149"/>
    </location>
</feature>
<keyword evidence="1" id="KW-0812">Transmembrane</keyword>
<accession>A0AA95BNT5</accession>
<dbReference type="KEGG" id="gar:AOZ07_09250"/>
<dbReference type="Proteomes" id="UP001060018">
    <property type="component" value="Chromosome"/>
</dbReference>
<feature type="transmembrane region" description="Helical" evidence="1">
    <location>
        <begin position="92"/>
        <end position="114"/>
    </location>
</feature>
<dbReference type="AlphaFoldDB" id="A0AA95BNT5"/>
<evidence type="ECO:0000313" key="3">
    <source>
        <dbReference type="Proteomes" id="UP001060018"/>
    </source>
</evidence>
<sequence length="246" mass="26629">MLLGLGWAVWAVLTAPALEDIAGGWLGQDATASSVPLIGQIPWLGLMAALGAYAIWQGLSRWHIEIHRKIRPWVLGMVLLNAMWVLCLQRGLIGVSLIAGLALLAVLARIVLAIDRSVLVQHIDRWVTRACFGLFAGWLSVIIVAEALAFAAMHHGNPDALMFKGASALALILLALFLCAVTFKNPMGIYLNAGALWVLAWIILDRYSGHDTSPVFATVCLVAAALMLICLLSALRTRIRRILSSH</sequence>